<dbReference type="RefSeq" id="WP_328939313.1">
    <property type="nucleotide sequence ID" value="NZ_CP108133.1"/>
</dbReference>
<feature type="compositionally biased region" description="Polar residues" evidence="1">
    <location>
        <begin position="432"/>
        <end position="451"/>
    </location>
</feature>
<accession>A0ABZ1JV13</accession>
<name>A0ABZ1JV13_9ACTN</name>
<dbReference type="EMBL" id="CP108133">
    <property type="protein sequence ID" value="WTP53533.1"/>
    <property type="molecule type" value="Genomic_DNA"/>
</dbReference>
<evidence type="ECO:0000256" key="1">
    <source>
        <dbReference type="SAM" id="MobiDB-lite"/>
    </source>
</evidence>
<proteinExistence type="predicted"/>
<organism evidence="2 3">
    <name type="scientific">Streptomyces tauricus</name>
    <dbReference type="NCBI Taxonomy" id="68274"/>
    <lineage>
        <taxon>Bacteria</taxon>
        <taxon>Bacillati</taxon>
        <taxon>Actinomycetota</taxon>
        <taxon>Actinomycetes</taxon>
        <taxon>Kitasatosporales</taxon>
        <taxon>Streptomycetaceae</taxon>
        <taxon>Streptomyces</taxon>
        <taxon>Streptomyces aurantiacus group</taxon>
    </lineage>
</organism>
<sequence length="1055" mass="113827">MTGSAQPELDFGSLIGELAALRTGPLKGQPSARTLAKAANFSPTTICNWLRAGQFPQEIDPLLAVVRAVRLQAEAVGLADAPATVAVLDEQQWRRAFQAEARRRAQGTSAAVEAAQSRSVLERIQPGLPLQEVTDPFHLEVKRAIEAPRASQPPLPAYVPREHDQALATVVDQAADGENGLVVLVGESSTGKTRALWEALNRLRTRDEPWRLWHPIDRQRPTTPLTELTHLPPYTVVWLNEAQLYLDSRSGEQIASGLRTRLRDAQRAPVLVLATLWTEHWNTLTTRPPGAADVHSQARELLNGRRITVPSTFAGADLAALAGARGDDPRLGEAADHARDGHVIQYLAGGPVLLDRYRDAPPTTRALIDTAMDARRLGAGPHIPSAWLAHAAPGYLTESEWEHRSDDWFEQALAYVTTRHNGISAILTPVKTSSPRNQRATGRMSTTSSSGAGHRPQAGQDPLYRLADYLDQYGRHHRAEQIPPVDFWTAAAAYAHPTDLPVLGDAARRRGLYRDAAQLYKHATTYGNAAAAIALIKQMHLSHAGISDAYDYAATHAGLDDPNDLAELLDALREVGARRQVGVLLDRDPAAHANLGDSAGVSGLLDVLREVGAQGQVEVLLDRGPAAHANLDNRRAVAWLLHSLREVGAQDQVSVLAERAITHTRLDDLYTMSRRLETLIKVGAQEQMTKLAERAAMQANLDDLQLVVGLLGLFDRAGARGQVEVLLDRDPAAHANLGDSAGVAGLLDELDKVGARGQVEVLLDRDPAAHANLGDSAGVAGLLDELDKVGAQGQVEVLLDRDPAAHANLDNLDRVAVLLRTLHEVGAQEQATKLAERIAARVDFDDPGGVGRLVRSLHGVGAQGQVEVLLERDPATHANLDDSAGVAWLLRTLHEVGAQEQATKLAERIAARVALEDPDRVAGLLNALDEVGAQGQVEALLDRDPATHTNLNGSAGVAWLIETLDKVGAREQVEVLLDRDPATHTNLDRRHVAAGLLDALRGAGAQEQAQALIARLPAAGHFGTFLEADVMQERFSFGREPNGDSAAPWRWEDLE</sequence>
<gene>
    <name evidence="2" type="ORF">OG288_37565</name>
</gene>
<keyword evidence="3" id="KW-1185">Reference proteome</keyword>
<dbReference type="Proteomes" id="UP001432166">
    <property type="component" value="Chromosome"/>
</dbReference>
<protein>
    <submittedName>
        <fullName evidence="2">CLH domain-containing protein</fullName>
    </submittedName>
</protein>
<evidence type="ECO:0000313" key="3">
    <source>
        <dbReference type="Proteomes" id="UP001432166"/>
    </source>
</evidence>
<reference evidence="2" key="1">
    <citation type="submission" date="2022-10" db="EMBL/GenBank/DDBJ databases">
        <title>The complete genomes of actinobacterial strains from the NBC collection.</title>
        <authorList>
            <person name="Joergensen T.S."/>
            <person name="Alvarez Arevalo M."/>
            <person name="Sterndorff E.B."/>
            <person name="Faurdal D."/>
            <person name="Vuksanovic O."/>
            <person name="Mourched A.-S."/>
            <person name="Charusanti P."/>
            <person name="Shaw S."/>
            <person name="Blin K."/>
            <person name="Weber T."/>
        </authorList>
    </citation>
    <scope>NUCLEOTIDE SEQUENCE</scope>
    <source>
        <strain evidence="2">NBC_00189</strain>
    </source>
</reference>
<feature type="region of interest" description="Disordered" evidence="1">
    <location>
        <begin position="432"/>
        <end position="460"/>
    </location>
</feature>
<evidence type="ECO:0000313" key="2">
    <source>
        <dbReference type="EMBL" id="WTP53533.1"/>
    </source>
</evidence>